<accession>M3ELV8</accession>
<proteinExistence type="predicted"/>
<gene>
    <name evidence="2" type="ORF">LEP1GSC188_0763</name>
</gene>
<organism evidence="2 3">
    <name type="scientific">Leptospira weilii serovar Topaz str. LT2116</name>
    <dbReference type="NCBI Taxonomy" id="1088540"/>
    <lineage>
        <taxon>Bacteria</taxon>
        <taxon>Pseudomonadati</taxon>
        <taxon>Spirochaetota</taxon>
        <taxon>Spirochaetia</taxon>
        <taxon>Leptospirales</taxon>
        <taxon>Leptospiraceae</taxon>
        <taxon>Leptospira</taxon>
    </lineage>
</organism>
<evidence type="ECO:0000256" key="1">
    <source>
        <dbReference type="SAM" id="MobiDB-lite"/>
    </source>
</evidence>
<name>M3ELV8_9LEPT</name>
<sequence>MSGNDKKIIEQNSHGEFELTAYGEFLSYFHTHIQLFNGLISAKKISPADQEVLKQKVRSYIVGNIQKTEQFFDHLSKFAEFLGMSQADLSAFMTKNFMNTHAGIKNKLIEQEKANVGKPRKKKYARISEEIVETIGVLVAPGKRFIGMEGYVVLRDEATGKDLEPSVSSFGEAPKSAEESSIKKATVAPTPPLKKPTEKLILTELVERFGSEFSGNALVLKKEELDEGEVANHIAVDDNEELLTEVEDLQFGGFHEPTFVEEMEPEEPPVNISFSKYMESINRVRQFQKEGQPDAYKKWVMTLSPELSALVQLHSFVLKEMKNEPIDWNSIISSISSRIGLKDSRLWKILELTRVFAELRAGLEVAFVSSKAAGPGMEELVKKAWPHILKIFEEYPNTSSLRQKLDQLFARIPDVARRKNFPIFFFPFFKNSNRIFSFLKLHISDPFFENGFDFFKVVRIRWCYSFLHNRAPKNSASKRGIYAQINGTLFYRDQ</sequence>
<feature type="region of interest" description="Disordered" evidence="1">
    <location>
        <begin position="163"/>
        <end position="190"/>
    </location>
</feature>
<dbReference type="AlphaFoldDB" id="M3ELV8"/>
<reference evidence="2 3" key="1">
    <citation type="submission" date="2013-01" db="EMBL/GenBank/DDBJ databases">
        <authorList>
            <person name="Harkins D.M."/>
            <person name="Durkin A.S."/>
            <person name="Brinkac L.M."/>
            <person name="Haft D.H."/>
            <person name="Selengut J.D."/>
            <person name="Sanka R."/>
            <person name="DePew J."/>
            <person name="Purushe J."/>
            <person name="Tulsiani S.M."/>
            <person name="Graham G.C."/>
            <person name="Burns M.-A."/>
            <person name="Dohnt M.F."/>
            <person name="Smythe L.D."/>
            <person name="McKay D.B."/>
            <person name="Craig S.B."/>
            <person name="Vinetz J.M."/>
            <person name="Sutton G.G."/>
            <person name="Nierman W.C."/>
            <person name="Fouts D.E."/>
        </authorList>
    </citation>
    <scope>NUCLEOTIDE SEQUENCE [LARGE SCALE GENOMIC DNA]</scope>
    <source>
        <strain evidence="2 3">LT2116</strain>
    </source>
</reference>
<comment type="caution">
    <text evidence="2">The sequence shown here is derived from an EMBL/GenBank/DDBJ whole genome shotgun (WGS) entry which is preliminary data.</text>
</comment>
<dbReference type="Proteomes" id="UP000011770">
    <property type="component" value="Unassembled WGS sequence"/>
</dbReference>
<dbReference type="EMBL" id="AHOR02000029">
    <property type="protein sequence ID" value="EMF82018.1"/>
    <property type="molecule type" value="Genomic_DNA"/>
</dbReference>
<protein>
    <submittedName>
        <fullName evidence="2">Uncharacterized protein</fullName>
    </submittedName>
</protein>
<evidence type="ECO:0000313" key="3">
    <source>
        <dbReference type="Proteomes" id="UP000011770"/>
    </source>
</evidence>
<evidence type="ECO:0000313" key="2">
    <source>
        <dbReference type="EMBL" id="EMF82018.1"/>
    </source>
</evidence>